<comment type="caution">
    <text evidence="2">The sequence shown here is derived from an EMBL/GenBank/DDBJ whole genome shotgun (WGS) entry which is preliminary data.</text>
</comment>
<evidence type="ECO:0000313" key="2">
    <source>
        <dbReference type="EMBL" id="RJE26084.1"/>
    </source>
</evidence>
<name>A0A3A3A315_9EURO</name>
<feature type="region of interest" description="Disordered" evidence="1">
    <location>
        <begin position="55"/>
        <end position="92"/>
    </location>
</feature>
<dbReference type="OrthoDB" id="2499658at2759"/>
<evidence type="ECO:0000313" key="3">
    <source>
        <dbReference type="Proteomes" id="UP000266188"/>
    </source>
</evidence>
<feature type="region of interest" description="Disordered" evidence="1">
    <location>
        <begin position="121"/>
        <end position="142"/>
    </location>
</feature>
<dbReference type="AlphaFoldDB" id="A0A3A3A315"/>
<feature type="compositionally biased region" description="Polar residues" evidence="1">
    <location>
        <begin position="123"/>
        <end position="132"/>
    </location>
</feature>
<dbReference type="EMBL" id="MVGC01000030">
    <property type="protein sequence ID" value="RJE26084.1"/>
    <property type="molecule type" value="Genomic_DNA"/>
</dbReference>
<evidence type="ECO:0000256" key="1">
    <source>
        <dbReference type="SAM" id="MobiDB-lite"/>
    </source>
</evidence>
<dbReference type="Proteomes" id="UP000266188">
    <property type="component" value="Unassembled WGS sequence"/>
</dbReference>
<proteinExistence type="predicted"/>
<dbReference type="STRING" id="2070753.A0A3A3A315"/>
<keyword evidence="3" id="KW-1185">Reference proteome</keyword>
<accession>A0A3A3A315</accession>
<feature type="compositionally biased region" description="Low complexity" evidence="1">
    <location>
        <begin position="64"/>
        <end position="83"/>
    </location>
</feature>
<gene>
    <name evidence="2" type="ORF">PHISCL_01609</name>
</gene>
<sequence length="163" mass="18172">MSSFGRRSNNGNSYILNQQIALPVPYGHGDGHEFNGNGSGSFSFHQPSYNSYATQFSSPYNPQSSLSASAHHSASPFSSGHSAPDQVRLQHQPPQYMNQSRYLQAPRYLPLRDALNETEIESQDSANENTMLSEPVMPPLDGFPDVREFDQLMKRYTRPLGCT</sequence>
<reference evidence="3" key="1">
    <citation type="submission" date="2017-02" db="EMBL/GenBank/DDBJ databases">
        <authorList>
            <person name="Tafer H."/>
            <person name="Lopandic K."/>
        </authorList>
    </citation>
    <scope>NUCLEOTIDE SEQUENCE [LARGE SCALE GENOMIC DNA]</scope>
    <source>
        <strain evidence="3">CBS 366.77</strain>
    </source>
</reference>
<protein>
    <submittedName>
        <fullName evidence="2">Uncharacterized protein</fullName>
    </submittedName>
</protein>
<organism evidence="2 3">
    <name type="scientific">Aspergillus sclerotialis</name>
    <dbReference type="NCBI Taxonomy" id="2070753"/>
    <lineage>
        <taxon>Eukaryota</taxon>
        <taxon>Fungi</taxon>
        <taxon>Dikarya</taxon>
        <taxon>Ascomycota</taxon>
        <taxon>Pezizomycotina</taxon>
        <taxon>Eurotiomycetes</taxon>
        <taxon>Eurotiomycetidae</taxon>
        <taxon>Eurotiales</taxon>
        <taxon>Aspergillaceae</taxon>
        <taxon>Aspergillus</taxon>
        <taxon>Aspergillus subgen. Polypaecilum</taxon>
    </lineage>
</organism>